<name>A0ABU7LVM1_9PROT</name>
<evidence type="ECO:0000313" key="4">
    <source>
        <dbReference type="Proteomes" id="UP001310692"/>
    </source>
</evidence>
<evidence type="ECO:0008006" key="5">
    <source>
        <dbReference type="Google" id="ProtNLM"/>
    </source>
</evidence>
<keyword evidence="1" id="KW-0472">Membrane</keyword>
<reference evidence="3 4" key="1">
    <citation type="submission" date="2024-01" db="EMBL/GenBank/DDBJ databases">
        <title>Hyphobacterium bacterium isolated from marine sediment.</title>
        <authorList>
            <person name="Zhao S."/>
        </authorList>
    </citation>
    <scope>NUCLEOTIDE SEQUENCE [LARGE SCALE GENOMIC DNA]</scope>
    <source>
        <strain evidence="3 4">Y60-23</strain>
    </source>
</reference>
<feature type="chain" id="PRO_5046945462" description="DUF2834 domain-containing protein" evidence="2">
    <location>
        <begin position="26"/>
        <end position="103"/>
    </location>
</feature>
<dbReference type="Proteomes" id="UP001310692">
    <property type="component" value="Unassembled WGS sequence"/>
</dbReference>
<accession>A0ABU7LVM1</accession>
<comment type="caution">
    <text evidence="3">The sequence shown here is derived from an EMBL/GenBank/DDBJ whole genome shotgun (WGS) entry which is preliminary data.</text>
</comment>
<keyword evidence="2" id="KW-0732">Signal</keyword>
<keyword evidence="1" id="KW-1133">Transmembrane helix</keyword>
<dbReference type="EMBL" id="JAZDRO010000001">
    <property type="protein sequence ID" value="MEE2565611.1"/>
    <property type="molecule type" value="Genomic_DNA"/>
</dbReference>
<feature type="transmembrane region" description="Helical" evidence="1">
    <location>
        <begin position="41"/>
        <end position="62"/>
    </location>
</feature>
<dbReference type="RefSeq" id="WP_330195146.1">
    <property type="nucleotide sequence ID" value="NZ_JAZDRO010000001.1"/>
</dbReference>
<gene>
    <name evidence="3" type="ORF">V0U35_02875</name>
</gene>
<evidence type="ECO:0000256" key="1">
    <source>
        <dbReference type="SAM" id="Phobius"/>
    </source>
</evidence>
<feature type="transmembrane region" description="Helical" evidence="1">
    <location>
        <begin position="69"/>
        <end position="90"/>
    </location>
</feature>
<keyword evidence="1" id="KW-0812">Transmembrane</keyword>
<evidence type="ECO:0000256" key="2">
    <source>
        <dbReference type="SAM" id="SignalP"/>
    </source>
</evidence>
<sequence length="103" mass="11137">MAILRSLLGLAALAFAALIAWAVNAGNFGEAGGWLTSDPWGIVTLTDLYIGFALIAVVIALFERSAWRSAVWIVPLPFLGNLWALVWLAFVLPKLTQRLRASA</sequence>
<protein>
    <recommendedName>
        <fullName evidence="5">DUF2834 domain-containing protein</fullName>
    </recommendedName>
</protein>
<evidence type="ECO:0000313" key="3">
    <source>
        <dbReference type="EMBL" id="MEE2565611.1"/>
    </source>
</evidence>
<proteinExistence type="predicted"/>
<feature type="signal peptide" evidence="2">
    <location>
        <begin position="1"/>
        <end position="25"/>
    </location>
</feature>
<organism evidence="3 4">
    <name type="scientific">Hyphobacterium marinum</name>
    <dbReference type="NCBI Taxonomy" id="3116574"/>
    <lineage>
        <taxon>Bacteria</taxon>
        <taxon>Pseudomonadati</taxon>
        <taxon>Pseudomonadota</taxon>
        <taxon>Alphaproteobacteria</taxon>
        <taxon>Maricaulales</taxon>
        <taxon>Maricaulaceae</taxon>
        <taxon>Hyphobacterium</taxon>
    </lineage>
</organism>
<keyword evidence="4" id="KW-1185">Reference proteome</keyword>